<dbReference type="Pfam" id="PF13937">
    <property type="entry name" value="DUF4212"/>
    <property type="match status" value="1"/>
</dbReference>
<reference evidence="4 5" key="1">
    <citation type="submission" date="2022-06" db="EMBL/GenBank/DDBJ databases">
        <title>Actinoplanes abujensis sp. nov., isolated from Nigerian arid soil.</title>
        <authorList>
            <person name="Ding P."/>
        </authorList>
    </citation>
    <scope>NUCLEOTIDE SEQUENCE [LARGE SCALE GENOMIC DNA]</scope>
    <source>
        <strain evidence="5">TRM88002</strain>
    </source>
</reference>
<comment type="caution">
    <text evidence="4">The sequence shown here is derived from an EMBL/GenBank/DDBJ whole genome shotgun (WGS) entry which is preliminary data.</text>
</comment>
<feature type="domain" description="Sodium symporter small subunit" evidence="3">
    <location>
        <begin position="29"/>
        <end position="105"/>
    </location>
</feature>
<gene>
    <name evidence="4" type="ORF">LXN57_13340</name>
</gene>
<name>A0ABT0XXP6_9ACTN</name>
<accession>A0ABT0XXP6</accession>
<keyword evidence="2" id="KW-1133">Transmembrane helix</keyword>
<evidence type="ECO:0000313" key="4">
    <source>
        <dbReference type="EMBL" id="MCM4078553.1"/>
    </source>
</evidence>
<evidence type="ECO:0000256" key="2">
    <source>
        <dbReference type="SAM" id="Phobius"/>
    </source>
</evidence>
<dbReference type="NCBIfam" id="TIGR03647">
    <property type="entry name" value="Na_symport_sm"/>
    <property type="match status" value="1"/>
</dbReference>
<evidence type="ECO:0000256" key="1">
    <source>
        <dbReference type="SAM" id="MobiDB-lite"/>
    </source>
</evidence>
<keyword evidence="2" id="KW-0812">Transmembrane</keyword>
<dbReference type="Proteomes" id="UP001523216">
    <property type="component" value="Unassembled WGS sequence"/>
</dbReference>
<evidence type="ECO:0000259" key="3">
    <source>
        <dbReference type="Pfam" id="PF13937"/>
    </source>
</evidence>
<sequence length="115" mass="13111">MAEATPPSGKGVDETPPPDDGTPPDNGWRKEYWKRNLRIMVVLLIIWFVVSFGCGILFIEQLNKVEINGFPLGMWFAQQGSIYTFVLLILVYAVLMDRLDDRYGVSERDGDGRRM</sequence>
<protein>
    <submittedName>
        <fullName evidence="4">DUF4212 domain-containing protein</fullName>
    </submittedName>
</protein>
<dbReference type="InterPro" id="IPR019886">
    <property type="entry name" value="Na_symporter_ssu"/>
</dbReference>
<dbReference type="RefSeq" id="WP_251798379.1">
    <property type="nucleotide sequence ID" value="NZ_JAMQOL010000015.1"/>
</dbReference>
<dbReference type="EMBL" id="JAMQOL010000015">
    <property type="protein sequence ID" value="MCM4078553.1"/>
    <property type="molecule type" value="Genomic_DNA"/>
</dbReference>
<organism evidence="4 5">
    <name type="scientific">Paractinoplanes hotanensis</name>
    <dbReference type="NCBI Taxonomy" id="2906497"/>
    <lineage>
        <taxon>Bacteria</taxon>
        <taxon>Bacillati</taxon>
        <taxon>Actinomycetota</taxon>
        <taxon>Actinomycetes</taxon>
        <taxon>Micromonosporales</taxon>
        <taxon>Micromonosporaceae</taxon>
        <taxon>Paractinoplanes</taxon>
    </lineage>
</organism>
<evidence type="ECO:0000313" key="5">
    <source>
        <dbReference type="Proteomes" id="UP001523216"/>
    </source>
</evidence>
<feature type="transmembrane region" description="Helical" evidence="2">
    <location>
        <begin position="39"/>
        <end position="59"/>
    </location>
</feature>
<keyword evidence="5" id="KW-1185">Reference proteome</keyword>
<feature type="region of interest" description="Disordered" evidence="1">
    <location>
        <begin position="1"/>
        <end position="29"/>
    </location>
</feature>
<proteinExistence type="predicted"/>
<keyword evidence="2" id="KW-0472">Membrane</keyword>
<feature type="transmembrane region" description="Helical" evidence="2">
    <location>
        <begin position="75"/>
        <end position="95"/>
    </location>
</feature>